<evidence type="ECO:0000256" key="2">
    <source>
        <dbReference type="ARBA" id="ARBA00023180"/>
    </source>
</evidence>
<dbReference type="Gene3D" id="2.120.10.30">
    <property type="entry name" value="TolB, C-terminal domain"/>
    <property type="match status" value="1"/>
</dbReference>
<keyword evidence="2" id="KW-0325">Glycoprotein</keyword>
<comment type="caution">
    <text evidence="3">The sequence shown here is derived from an EMBL/GenBank/DDBJ whole genome shotgun (WGS) entry which is preliminary data.</text>
</comment>
<accession>A0ABT6FBT5</accession>
<dbReference type="PROSITE" id="PS51318">
    <property type="entry name" value="TAT"/>
    <property type="match status" value="1"/>
</dbReference>
<organism evidence="3 4">
    <name type="scientific">Paludisphaera mucosa</name>
    <dbReference type="NCBI Taxonomy" id="3030827"/>
    <lineage>
        <taxon>Bacteria</taxon>
        <taxon>Pseudomonadati</taxon>
        <taxon>Planctomycetota</taxon>
        <taxon>Planctomycetia</taxon>
        <taxon>Isosphaerales</taxon>
        <taxon>Isosphaeraceae</taxon>
        <taxon>Paludisphaera</taxon>
    </lineage>
</organism>
<keyword evidence="1" id="KW-0732">Signal</keyword>
<dbReference type="Proteomes" id="UP001216907">
    <property type="component" value="Unassembled WGS sequence"/>
</dbReference>
<evidence type="ECO:0000313" key="3">
    <source>
        <dbReference type="EMBL" id="MDG3005009.1"/>
    </source>
</evidence>
<gene>
    <name evidence="3" type="ORF">PZE19_14570</name>
</gene>
<dbReference type="InterPro" id="IPR011042">
    <property type="entry name" value="6-blade_b-propeller_TolB-like"/>
</dbReference>
<evidence type="ECO:0000313" key="4">
    <source>
        <dbReference type="Proteomes" id="UP001216907"/>
    </source>
</evidence>
<keyword evidence="4" id="KW-1185">Reference proteome</keyword>
<protein>
    <submittedName>
        <fullName evidence="3">Peptidase</fullName>
    </submittedName>
</protein>
<dbReference type="SUPFAM" id="SSF101898">
    <property type="entry name" value="NHL repeat"/>
    <property type="match status" value="1"/>
</dbReference>
<dbReference type="RefSeq" id="WP_277861358.1">
    <property type="nucleotide sequence ID" value="NZ_JARRAG010000002.1"/>
</dbReference>
<dbReference type="PANTHER" id="PTHR10680">
    <property type="entry name" value="PEPTIDYL-GLYCINE ALPHA-AMIDATING MONOOXYGENASE"/>
    <property type="match status" value="1"/>
</dbReference>
<reference evidence="3 4" key="1">
    <citation type="submission" date="2023-03" db="EMBL/GenBank/DDBJ databases">
        <title>Paludisphaera mucosa sp. nov. a novel planctomycete from northern fen.</title>
        <authorList>
            <person name="Ivanova A."/>
        </authorList>
    </citation>
    <scope>NUCLEOTIDE SEQUENCE [LARGE SCALE GENOMIC DNA]</scope>
    <source>
        <strain evidence="3 4">Pla2</strain>
    </source>
</reference>
<sequence length="359" mass="39556">MDRREFLKQGAAAALAASASSAAGPFIHAADKAGSRAPIVGEGEHRYECRHDFFQAPGSIRWFETHGVAVDSQGFIYFTHRGAATKPTSPAEAQDTIAVYDPEGKFVRSFGKAFHGGGHGIDVRREDGVEYLYLACMMPVDLVAKTDLKGEVVWIKEAPPEPHVYDRPDAKFAPTNVAFAPDGGFFLADGYGSNYIHKYDEDAKWVKTFGGTGDAEGKFKTPHGLWLDDRPGRKPTLVVADRANARLQRFTLDGEHVGADNHDVSFPAHFDIRGEVLLVPDLHARITLMDKDDKVITHLGHDPGWTKQVLDGFVVRKQPDKWPAGKFIHPHDACFDRDGNILVAEWVATGRVSFLKRVG</sequence>
<proteinExistence type="predicted"/>
<dbReference type="EMBL" id="JARRAG010000002">
    <property type="protein sequence ID" value="MDG3005009.1"/>
    <property type="molecule type" value="Genomic_DNA"/>
</dbReference>
<evidence type="ECO:0000256" key="1">
    <source>
        <dbReference type="ARBA" id="ARBA00022729"/>
    </source>
</evidence>
<dbReference type="InterPro" id="IPR006311">
    <property type="entry name" value="TAT_signal"/>
</dbReference>
<name>A0ABT6FBT5_9BACT</name>